<feature type="domain" description="RNase H type-1" evidence="7">
    <location>
        <begin position="15"/>
        <end position="109"/>
    </location>
</feature>
<dbReference type="Gene3D" id="3.30.420.10">
    <property type="entry name" value="Ribonuclease H-like superfamily/Ribonuclease H"/>
    <property type="match status" value="1"/>
</dbReference>
<keyword evidence="4" id="KW-0255">Endonuclease</keyword>
<keyword evidence="2" id="KW-0548">Nucleotidyltransferase</keyword>
<feature type="non-terminal residue" evidence="8">
    <location>
        <position position="109"/>
    </location>
</feature>
<dbReference type="EMBL" id="VZTM01013415">
    <property type="protein sequence ID" value="NXS94747.1"/>
    <property type="molecule type" value="Genomic_DNA"/>
</dbReference>
<dbReference type="Proteomes" id="UP000550086">
    <property type="component" value="Unassembled WGS sequence"/>
</dbReference>
<dbReference type="PANTHER" id="PTHR41694:SF3">
    <property type="entry name" value="RNA-DIRECTED DNA POLYMERASE-RELATED"/>
    <property type="match status" value="1"/>
</dbReference>
<keyword evidence="5" id="KW-0378">Hydrolase</keyword>
<evidence type="ECO:0000256" key="6">
    <source>
        <dbReference type="ARBA" id="ARBA00022918"/>
    </source>
</evidence>
<dbReference type="InterPro" id="IPR012337">
    <property type="entry name" value="RNaseH-like_sf"/>
</dbReference>
<evidence type="ECO:0000256" key="4">
    <source>
        <dbReference type="ARBA" id="ARBA00022759"/>
    </source>
</evidence>
<dbReference type="GO" id="GO:0003964">
    <property type="term" value="F:RNA-directed DNA polymerase activity"/>
    <property type="evidence" value="ECO:0007669"/>
    <property type="project" value="UniProtKB-KW"/>
</dbReference>
<organism evidence="8 9">
    <name type="scientific">Jacana jacana</name>
    <name type="common">Wattled jacana</name>
    <name type="synonym">Parra jacana</name>
    <dbReference type="NCBI Taxonomy" id="54508"/>
    <lineage>
        <taxon>Eukaryota</taxon>
        <taxon>Metazoa</taxon>
        <taxon>Chordata</taxon>
        <taxon>Craniata</taxon>
        <taxon>Vertebrata</taxon>
        <taxon>Euteleostomi</taxon>
        <taxon>Archelosauria</taxon>
        <taxon>Archosauria</taxon>
        <taxon>Dinosauria</taxon>
        <taxon>Saurischia</taxon>
        <taxon>Theropoda</taxon>
        <taxon>Coelurosauria</taxon>
        <taxon>Aves</taxon>
        <taxon>Neognathae</taxon>
        <taxon>Neoaves</taxon>
        <taxon>Charadriiformes</taxon>
        <taxon>Jacanidae</taxon>
        <taxon>Jacana</taxon>
    </lineage>
</organism>
<reference evidence="8 9" key="1">
    <citation type="submission" date="2019-09" db="EMBL/GenBank/DDBJ databases">
        <title>Bird 10,000 Genomes (B10K) Project - Family phase.</title>
        <authorList>
            <person name="Zhang G."/>
        </authorList>
    </citation>
    <scope>NUCLEOTIDE SEQUENCE [LARGE SCALE GENOMIC DNA]</scope>
    <source>
        <strain evidence="8">B10K-DU-002-59</strain>
        <tissue evidence="8">Muscle</tissue>
    </source>
</reference>
<dbReference type="GO" id="GO:0004523">
    <property type="term" value="F:RNA-DNA hybrid ribonuclease activity"/>
    <property type="evidence" value="ECO:0007669"/>
    <property type="project" value="InterPro"/>
</dbReference>
<keyword evidence="6" id="KW-0695">RNA-directed DNA polymerase</keyword>
<keyword evidence="1" id="KW-0808">Transferase</keyword>
<dbReference type="PANTHER" id="PTHR41694">
    <property type="entry name" value="ENDOGENOUS RETROVIRUS GROUP K MEMBER POL PROTEIN"/>
    <property type="match status" value="1"/>
</dbReference>
<proteinExistence type="predicted"/>
<keyword evidence="9" id="KW-1185">Reference proteome</keyword>
<dbReference type="Pfam" id="PF00075">
    <property type="entry name" value="RNase_H"/>
    <property type="match status" value="1"/>
</dbReference>
<dbReference type="SUPFAM" id="SSF53098">
    <property type="entry name" value="Ribonuclease H-like"/>
    <property type="match status" value="1"/>
</dbReference>
<evidence type="ECO:0000313" key="9">
    <source>
        <dbReference type="Proteomes" id="UP000550086"/>
    </source>
</evidence>
<dbReference type="OrthoDB" id="9395371at2759"/>
<name>A0A7L2YPM7_JACJC</name>
<keyword evidence="3" id="KW-0540">Nuclease</keyword>
<evidence type="ECO:0000259" key="7">
    <source>
        <dbReference type="PROSITE" id="PS50879"/>
    </source>
</evidence>
<evidence type="ECO:0000256" key="5">
    <source>
        <dbReference type="ARBA" id="ARBA00022801"/>
    </source>
</evidence>
<dbReference type="InterPro" id="IPR002156">
    <property type="entry name" value="RNaseH_domain"/>
</dbReference>
<dbReference type="AlphaFoldDB" id="A0A7L2YPM7"/>
<feature type="non-terminal residue" evidence="8">
    <location>
        <position position="1"/>
    </location>
</feature>
<sequence length="109" mass="12406">QDQEFECDNHNSETPVDGLTVFTDAGKKNRRAAITWQENGIWREQVLNGSRDDSLQTLELAAVIWALTNWSHVPINIVSDSLYVVGIVKHIECSLIREVGNKRLYELLI</sequence>
<evidence type="ECO:0000256" key="2">
    <source>
        <dbReference type="ARBA" id="ARBA00022695"/>
    </source>
</evidence>
<accession>A0A7L2YPM7</accession>
<evidence type="ECO:0000313" key="8">
    <source>
        <dbReference type="EMBL" id="NXS94747.1"/>
    </source>
</evidence>
<evidence type="ECO:0000256" key="3">
    <source>
        <dbReference type="ARBA" id="ARBA00022722"/>
    </source>
</evidence>
<protein>
    <submittedName>
        <fullName evidence="8">POK19 protein</fullName>
    </submittedName>
</protein>
<comment type="caution">
    <text evidence="8">The sequence shown here is derived from an EMBL/GenBank/DDBJ whole genome shotgun (WGS) entry which is preliminary data.</text>
</comment>
<dbReference type="InterPro" id="IPR036397">
    <property type="entry name" value="RNaseH_sf"/>
</dbReference>
<dbReference type="GO" id="GO:0035613">
    <property type="term" value="F:RNA stem-loop binding"/>
    <property type="evidence" value="ECO:0007669"/>
    <property type="project" value="TreeGrafter"/>
</dbReference>
<dbReference type="PROSITE" id="PS50879">
    <property type="entry name" value="RNASE_H_1"/>
    <property type="match status" value="1"/>
</dbReference>
<gene>
    <name evidence="8" type="primary">Ervk19_0</name>
    <name evidence="8" type="ORF">JACJAC_R14471</name>
</gene>
<evidence type="ECO:0000256" key="1">
    <source>
        <dbReference type="ARBA" id="ARBA00022679"/>
    </source>
</evidence>